<dbReference type="OrthoDB" id="8912228at2"/>
<dbReference type="InterPro" id="IPR036038">
    <property type="entry name" value="Aminotransferase-like"/>
</dbReference>
<dbReference type="PANTHER" id="PTHR42743:SF2">
    <property type="entry name" value="AMINODEOXYCHORISMATE LYASE"/>
    <property type="match status" value="1"/>
</dbReference>
<dbReference type="SUPFAM" id="SSF56752">
    <property type="entry name" value="D-aminoacid aminotransferase-like PLP-dependent enzymes"/>
    <property type="match status" value="1"/>
</dbReference>
<dbReference type="AlphaFoldDB" id="I0UXL7"/>
<dbReference type="GO" id="GO:0008483">
    <property type="term" value="F:transaminase activity"/>
    <property type="evidence" value="ECO:0007669"/>
    <property type="project" value="UniProtKB-KW"/>
</dbReference>
<evidence type="ECO:0000313" key="2">
    <source>
        <dbReference type="EMBL" id="EID52620.1"/>
    </source>
</evidence>
<comment type="similarity">
    <text evidence="1">Belongs to the class-IV pyridoxal-phosphate-dependent aminotransferase family.</text>
</comment>
<organism evidence="2 3">
    <name type="scientific">Saccharomonospora xinjiangensis XJ-54</name>
    <dbReference type="NCBI Taxonomy" id="882086"/>
    <lineage>
        <taxon>Bacteria</taxon>
        <taxon>Bacillati</taxon>
        <taxon>Actinomycetota</taxon>
        <taxon>Actinomycetes</taxon>
        <taxon>Pseudonocardiales</taxon>
        <taxon>Pseudonocardiaceae</taxon>
        <taxon>Saccharomonospora</taxon>
    </lineage>
</organism>
<name>I0UXL7_9PSEU</name>
<dbReference type="eggNOG" id="COG0115">
    <property type="taxonomic scope" value="Bacteria"/>
</dbReference>
<keyword evidence="2" id="KW-0456">Lyase</keyword>
<dbReference type="GO" id="GO:0008696">
    <property type="term" value="F:4-amino-4-deoxychorismate lyase activity"/>
    <property type="evidence" value="ECO:0007669"/>
    <property type="project" value="TreeGrafter"/>
</dbReference>
<protein>
    <submittedName>
        <fullName evidence="2">Branched-chain amino acid aminotransferase/4-amino-4-deoxychorismate lyase</fullName>
    </submittedName>
</protein>
<evidence type="ECO:0000313" key="3">
    <source>
        <dbReference type="Proteomes" id="UP000004691"/>
    </source>
</evidence>
<dbReference type="GO" id="GO:0008153">
    <property type="term" value="P:4-aminobenzoate biosynthetic process"/>
    <property type="evidence" value="ECO:0007669"/>
    <property type="project" value="TreeGrafter"/>
</dbReference>
<dbReference type="STRING" id="882086.SacxiDRAFT_0339"/>
<dbReference type="InterPro" id="IPR043132">
    <property type="entry name" value="BCAT-like_C"/>
</dbReference>
<accession>I0UXL7</accession>
<dbReference type="RefSeq" id="WP_006236716.1">
    <property type="nucleotide sequence ID" value="NZ_JH636049.1"/>
</dbReference>
<dbReference type="Pfam" id="PF01063">
    <property type="entry name" value="Aminotran_4"/>
    <property type="match status" value="1"/>
</dbReference>
<dbReference type="Gene3D" id="3.20.10.10">
    <property type="entry name" value="D-amino Acid Aminotransferase, subunit A, domain 2"/>
    <property type="match status" value="1"/>
</dbReference>
<proteinExistence type="inferred from homology"/>
<dbReference type="InterPro" id="IPR050571">
    <property type="entry name" value="Class-IV_PLP-Dep_Aminotrnsfr"/>
</dbReference>
<dbReference type="InterPro" id="IPR043131">
    <property type="entry name" value="BCAT-like_N"/>
</dbReference>
<dbReference type="GO" id="GO:0005829">
    <property type="term" value="C:cytosol"/>
    <property type="evidence" value="ECO:0007669"/>
    <property type="project" value="TreeGrafter"/>
</dbReference>
<gene>
    <name evidence="2" type="ORF">SacxiDRAFT_0339</name>
</gene>
<reference evidence="2 3" key="1">
    <citation type="submission" date="2012-01" db="EMBL/GenBank/DDBJ databases">
        <title>Improved High-Quality Draft sequence of Saccharomonospora xinjiangensis XJ-54.</title>
        <authorList>
            <consortium name="US DOE Joint Genome Institute"/>
            <person name="Lucas S."/>
            <person name="Han J."/>
            <person name="Lapidus A."/>
            <person name="Cheng J.-F."/>
            <person name="Goodwin L."/>
            <person name="Pitluck S."/>
            <person name="Peters L."/>
            <person name="Mikhailova N."/>
            <person name="Teshima H."/>
            <person name="Detter J.C."/>
            <person name="Han C."/>
            <person name="Tapia R."/>
            <person name="Land M."/>
            <person name="Hauser L."/>
            <person name="Kyrpides N."/>
            <person name="Ivanova N."/>
            <person name="Pagani I."/>
            <person name="Brambilla E.-M."/>
            <person name="Klenk H.-P."/>
            <person name="Woyke T."/>
        </authorList>
    </citation>
    <scope>NUCLEOTIDE SEQUENCE [LARGE SCALE GENOMIC DNA]</scope>
    <source>
        <strain evidence="2 3">XJ-54</strain>
    </source>
</reference>
<keyword evidence="2" id="KW-0808">Transferase</keyword>
<keyword evidence="2" id="KW-0032">Aminotransferase</keyword>
<dbReference type="EMBL" id="JH636049">
    <property type="protein sequence ID" value="EID52620.1"/>
    <property type="molecule type" value="Genomic_DNA"/>
</dbReference>
<sequence>MTAQLNGRPATVEHLASAVGGYGHFTTLRVADGTARGLADHLARLADAHRRVFDADLDTGFVRECLRRAVPARGTVIARITLVGSPFADTADVLVTLREAGGAPPAVRLRTVRALRALPEIKHTGTFAQHFHARAARRAGFDDALFVTGDGHIGETSVCTIGFLDPEGTVVWPDAPVLPGVTQQLLTRGLTGFEVRVEQRPVPVADVGTFRAAFVANAGSLLRPVSAVDDVALPLDDEWMSLLRRAYDTNPPEPV</sequence>
<dbReference type="HOGENOM" id="CLU_070540_0_0_11"/>
<dbReference type="Gene3D" id="3.30.470.10">
    <property type="match status" value="1"/>
</dbReference>
<evidence type="ECO:0000256" key="1">
    <source>
        <dbReference type="ARBA" id="ARBA00009320"/>
    </source>
</evidence>
<dbReference type="InterPro" id="IPR001544">
    <property type="entry name" value="Aminotrans_IV"/>
</dbReference>
<dbReference type="Proteomes" id="UP000004691">
    <property type="component" value="Unassembled WGS sequence"/>
</dbReference>
<keyword evidence="3" id="KW-1185">Reference proteome</keyword>
<dbReference type="NCBIfam" id="NF006734">
    <property type="entry name" value="PRK09266.1"/>
    <property type="match status" value="1"/>
</dbReference>
<dbReference type="PANTHER" id="PTHR42743">
    <property type="entry name" value="AMINO-ACID AMINOTRANSFERASE"/>
    <property type="match status" value="1"/>
</dbReference>